<protein>
    <submittedName>
        <fullName evidence="1">Uncharacterized protein</fullName>
    </submittedName>
</protein>
<keyword evidence="2" id="KW-1185">Reference proteome</keyword>
<accession>A0A1B7NKD2</accession>
<organism evidence="1 2">
    <name type="scientific">Emergomyces africanus</name>
    <dbReference type="NCBI Taxonomy" id="1955775"/>
    <lineage>
        <taxon>Eukaryota</taxon>
        <taxon>Fungi</taxon>
        <taxon>Dikarya</taxon>
        <taxon>Ascomycota</taxon>
        <taxon>Pezizomycotina</taxon>
        <taxon>Eurotiomycetes</taxon>
        <taxon>Eurotiomycetidae</taxon>
        <taxon>Onygenales</taxon>
        <taxon>Ajellomycetaceae</taxon>
        <taxon>Emergomyces</taxon>
    </lineage>
</organism>
<sequence length="77" mass="8834">MSAEQMIFNKALKQMLQLFSDEQHEKLKKTLTEFSADERSDSMTRALLSNAESVKDKIEASHYTVISLTLSRRGRRG</sequence>
<gene>
    <name evidence="1" type="ORF">ACJ72_08431</name>
</gene>
<proteinExistence type="predicted"/>
<dbReference type="EMBL" id="LGUA01002919">
    <property type="protein sequence ID" value="OAX77273.1"/>
    <property type="molecule type" value="Genomic_DNA"/>
</dbReference>
<name>A0A1B7NKD2_9EURO</name>
<dbReference type="AlphaFoldDB" id="A0A1B7NKD2"/>
<evidence type="ECO:0000313" key="1">
    <source>
        <dbReference type="EMBL" id="OAX77273.1"/>
    </source>
</evidence>
<reference evidence="1 2" key="1">
    <citation type="submission" date="2015-07" db="EMBL/GenBank/DDBJ databases">
        <title>Emmonsia species relationships and genome sequence.</title>
        <authorList>
            <person name="Cuomo C.A."/>
            <person name="Schwartz I.S."/>
            <person name="Kenyon C."/>
            <person name="de Hoog G.S."/>
            <person name="Govender N.P."/>
            <person name="Botha A."/>
            <person name="Moreno L."/>
            <person name="de Vries M."/>
            <person name="Munoz J.F."/>
            <person name="Stielow J.B."/>
        </authorList>
    </citation>
    <scope>NUCLEOTIDE SEQUENCE [LARGE SCALE GENOMIC DNA]</scope>
    <source>
        <strain evidence="1 2">CBS 136260</strain>
    </source>
</reference>
<evidence type="ECO:0000313" key="2">
    <source>
        <dbReference type="Proteomes" id="UP000091918"/>
    </source>
</evidence>
<comment type="caution">
    <text evidence="1">The sequence shown here is derived from an EMBL/GenBank/DDBJ whole genome shotgun (WGS) entry which is preliminary data.</text>
</comment>
<dbReference type="Proteomes" id="UP000091918">
    <property type="component" value="Unassembled WGS sequence"/>
</dbReference>